<evidence type="ECO:0000313" key="2">
    <source>
        <dbReference type="Proteomes" id="UP000292082"/>
    </source>
</evidence>
<dbReference type="Proteomes" id="UP000292082">
    <property type="component" value="Unassembled WGS sequence"/>
</dbReference>
<protein>
    <submittedName>
        <fullName evidence="1">Uncharacterized protein</fullName>
    </submittedName>
</protein>
<dbReference type="AlphaFoldDB" id="A0A4Q9PYV5"/>
<gene>
    <name evidence="1" type="ORF">BD310DRAFT_368713</name>
</gene>
<proteinExistence type="predicted"/>
<accession>A0A4Q9PYV5</accession>
<keyword evidence="2" id="KW-1185">Reference proteome</keyword>
<reference evidence="1 2" key="1">
    <citation type="submission" date="2019-01" db="EMBL/GenBank/DDBJ databases">
        <title>Draft genome sequences of three monokaryotic isolates of the white-rot basidiomycete fungus Dichomitus squalens.</title>
        <authorList>
            <consortium name="DOE Joint Genome Institute"/>
            <person name="Lopez S.C."/>
            <person name="Andreopoulos B."/>
            <person name="Pangilinan J."/>
            <person name="Lipzen A."/>
            <person name="Riley R."/>
            <person name="Ahrendt S."/>
            <person name="Ng V."/>
            <person name="Barry K."/>
            <person name="Daum C."/>
            <person name="Grigoriev I.V."/>
            <person name="Hilden K.S."/>
            <person name="Makela M.R."/>
            <person name="de Vries R.P."/>
        </authorList>
    </citation>
    <scope>NUCLEOTIDE SEQUENCE [LARGE SCALE GENOMIC DNA]</scope>
    <source>
        <strain evidence="1 2">CBS 464.89</strain>
    </source>
</reference>
<sequence>MEIPTSTSKIGSCTGPYHTLVPYHQAIVRTLRITQLTEILHARSVRGIEVFRAAVSIAQHEDNKVKELDVVCKVGWGLTGAADVQREAELYQDRLREL</sequence>
<name>A0A4Q9PYV5_9APHY</name>
<organism evidence="1 2">
    <name type="scientific">Dichomitus squalens</name>
    <dbReference type="NCBI Taxonomy" id="114155"/>
    <lineage>
        <taxon>Eukaryota</taxon>
        <taxon>Fungi</taxon>
        <taxon>Dikarya</taxon>
        <taxon>Basidiomycota</taxon>
        <taxon>Agaricomycotina</taxon>
        <taxon>Agaricomycetes</taxon>
        <taxon>Polyporales</taxon>
        <taxon>Polyporaceae</taxon>
        <taxon>Dichomitus</taxon>
    </lineage>
</organism>
<dbReference type="EMBL" id="ML145110">
    <property type="protein sequence ID" value="TBU59756.1"/>
    <property type="molecule type" value="Genomic_DNA"/>
</dbReference>
<evidence type="ECO:0000313" key="1">
    <source>
        <dbReference type="EMBL" id="TBU59756.1"/>
    </source>
</evidence>